<accession>A0ACB8MXU7</accession>
<dbReference type="EMBL" id="CM039171">
    <property type="protein sequence ID" value="KAH9790664.1"/>
    <property type="molecule type" value="Genomic_DNA"/>
</dbReference>
<dbReference type="Proteomes" id="UP000829398">
    <property type="component" value="Chromosome 2"/>
</dbReference>
<organism evidence="1 2">
    <name type="scientific">Citrus sinensis</name>
    <name type="common">Sweet orange</name>
    <name type="synonym">Citrus aurantium var. sinensis</name>
    <dbReference type="NCBI Taxonomy" id="2711"/>
    <lineage>
        <taxon>Eukaryota</taxon>
        <taxon>Viridiplantae</taxon>
        <taxon>Streptophyta</taxon>
        <taxon>Embryophyta</taxon>
        <taxon>Tracheophyta</taxon>
        <taxon>Spermatophyta</taxon>
        <taxon>Magnoliopsida</taxon>
        <taxon>eudicotyledons</taxon>
        <taxon>Gunneridae</taxon>
        <taxon>Pentapetalae</taxon>
        <taxon>rosids</taxon>
        <taxon>malvids</taxon>
        <taxon>Sapindales</taxon>
        <taxon>Rutaceae</taxon>
        <taxon>Aurantioideae</taxon>
        <taxon>Citrus</taxon>
    </lineage>
</organism>
<sequence length="190" mass="20243">MYFTINFLKPYFETIPGYDVAGVVENEGSQVKKLGVGDKVYGDLNEKSLDHPKQNGSLVEYTAVEENLLALKPKNLSLVKAASLPVAIETAYEGLHRSAFSAGESILVLGGASGVGTLVSQLSISSATLRTAKQDLLKSLGAVLGIDYTKENIEELPEKFDLAFDAVRKARYGTVHGIACVSTAHVPGQA</sequence>
<gene>
    <name evidence="1" type="ORF">KPL71_003477</name>
</gene>
<evidence type="ECO:0000313" key="1">
    <source>
        <dbReference type="EMBL" id="KAH9790664.1"/>
    </source>
</evidence>
<comment type="caution">
    <text evidence="1">The sequence shown here is derived from an EMBL/GenBank/DDBJ whole genome shotgun (WGS) entry which is preliminary data.</text>
</comment>
<name>A0ACB8MXU7_CITSI</name>
<protein>
    <submittedName>
        <fullName evidence="1">PKS ER domain-containing protein</fullName>
    </submittedName>
</protein>
<reference evidence="2" key="1">
    <citation type="journal article" date="2023" name="Hortic. Res.">
        <title>A chromosome-level phased genome enabling allele-level studies in sweet orange: a case study on citrus Huanglongbing tolerance.</title>
        <authorList>
            <person name="Wu B."/>
            <person name="Yu Q."/>
            <person name="Deng Z."/>
            <person name="Duan Y."/>
            <person name="Luo F."/>
            <person name="Gmitter F. Jr."/>
        </authorList>
    </citation>
    <scope>NUCLEOTIDE SEQUENCE [LARGE SCALE GENOMIC DNA]</scope>
    <source>
        <strain evidence="2">cv. Valencia</strain>
    </source>
</reference>
<evidence type="ECO:0000313" key="2">
    <source>
        <dbReference type="Proteomes" id="UP000829398"/>
    </source>
</evidence>
<proteinExistence type="predicted"/>
<keyword evidence="2" id="KW-1185">Reference proteome</keyword>